<dbReference type="Proteomes" id="UP000242847">
    <property type="component" value="Unassembled WGS sequence"/>
</dbReference>
<sequence>MRDIFELEKHTQIDRSQSYIRSYPHLISWFSERERLAGADVTCAAHMVYGWMPTILELHATDGFGVDDAAVLLNTARSEGRLNDQAITQLAGLVNRSVVGASKLLHFLCPDTFAIWDSRIYRFLYQKAPHQYRVNNVREYQGYLELLRNLHRDARFPAFHASINEKMGYPVSALRALEIVMFQHAVLSEVPADPGYV</sequence>
<accession>A0A1S8DEX8</accession>
<gene>
    <name evidence="1" type="ORF">BXT89_15080</name>
</gene>
<dbReference type="RefSeq" id="WP_083728508.1">
    <property type="nucleotide sequence ID" value="NZ_FOUD01000025.1"/>
</dbReference>
<dbReference type="AlphaFoldDB" id="A0A1S8DEX8"/>
<organism evidence="1 2">
    <name type="scientific">Halopseudomonas pachastrellae</name>
    <dbReference type="NCBI Taxonomy" id="254161"/>
    <lineage>
        <taxon>Bacteria</taxon>
        <taxon>Pseudomonadati</taxon>
        <taxon>Pseudomonadota</taxon>
        <taxon>Gammaproteobacteria</taxon>
        <taxon>Pseudomonadales</taxon>
        <taxon>Pseudomonadaceae</taxon>
        <taxon>Halopseudomonas</taxon>
    </lineage>
</organism>
<evidence type="ECO:0000313" key="2">
    <source>
        <dbReference type="Proteomes" id="UP000242847"/>
    </source>
</evidence>
<dbReference type="STRING" id="254161.SAMN05216256_12550"/>
<proteinExistence type="predicted"/>
<dbReference type="OrthoDB" id="9182769at2"/>
<comment type="caution">
    <text evidence="1">The sequence shown here is derived from an EMBL/GenBank/DDBJ whole genome shotgun (WGS) entry which is preliminary data.</text>
</comment>
<evidence type="ECO:0000313" key="1">
    <source>
        <dbReference type="EMBL" id="ONM42977.1"/>
    </source>
</evidence>
<dbReference type="EMBL" id="MUBC01000039">
    <property type="protein sequence ID" value="ONM42977.1"/>
    <property type="molecule type" value="Genomic_DNA"/>
</dbReference>
<protein>
    <submittedName>
        <fullName evidence="1">Uncharacterized protein</fullName>
    </submittedName>
</protein>
<reference evidence="1 2" key="1">
    <citation type="submission" date="2017-01" db="EMBL/GenBank/DDBJ databases">
        <title>Draft genome sequence of Pseudomonas pachastrellae type strain CCUG 46540T from a deep sea.</title>
        <authorList>
            <person name="Gomila M."/>
            <person name="Mulet M."/>
            <person name="Lalucat J."/>
            <person name="Garcia-Valdes E."/>
        </authorList>
    </citation>
    <scope>NUCLEOTIDE SEQUENCE [LARGE SCALE GENOMIC DNA]</scope>
    <source>
        <strain evidence="1 2">CCUG 46540</strain>
    </source>
</reference>
<keyword evidence="2" id="KW-1185">Reference proteome</keyword>
<name>A0A1S8DEX8_9GAMM</name>